<evidence type="ECO:0000256" key="1">
    <source>
        <dbReference type="SAM" id="MobiDB-lite"/>
    </source>
</evidence>
<keyword evidence="2" id="KW-0472">Membrane</keyword>
<keyword evidence="4" id="KW-1185">Reference proteome</keyword>
<sequence length="196" mass="22281">MSARFSNRRLHPDAPGGEAGAKGNAVMVRTCSKLHSFLGLFFLHRLSSICEFMSLSLPRKDSVCVWRSFLRRRTEALRCRSHVLWEAETELRGTGTPTLSAFSWCGSADCRKDDRERLAWCAVAAVFDHVCCRMMFVSWKLRCRRSVHSGRWPSIENWTQIAGEHEDTLYGLGGVVALCCISCAVFHVVRYMRSLM</sequence>
<feature type="transmembrane region" description="Helical" evidence="2">
    <location>
        <begin position="118"/>
        <end position="139"/>
    </location>
</feature>
<organism evidence="3 4">
    <name type="scientific">Phaeosphaeria nodorum (strain SN15 / ATCC MYA-4574 / FGSC 10173)</name>
    <name type="common">Glume blotch fungus</name>
    <name type="synonym">Parastagonospora nodorum</name>
    <dbReference type="NCBI Taxonomy" id="321614"/>
    <lineage>
        <taxon>Eukaryota</taxon>
        <taxon>Fungi</taxon>
        <taxon>Dikarya</taxon>
        <taxon>Ascomycota</taxon>
        <taxon>Pezizomycotina</taxon>
        <taxon>Dothideomycetes</taxon>
        <taxon>Pleosporomycetidae</taxon>
        <taxon>Pleosporales</taxon>
        <taxon>Pleosporineae</taxon>
        <taxon>Phaeosphaeriaceae</taxon>
        <taxon>Parastagonospora</taxon>
    </lineage>
</organism>
<keyword evidence="2" id="KW-1133">Transmembrane helix</keyword>
<evidence type="ECO:0008006" key="5">
    <source>
        <dbReference type="Google" id="ProtNLM"/>
    </source>
</evidence>
<dbReference type="VEuPathDB" id="FungiDB:JI435_419910"/>
<reference evidence="4" key="1">
    <citation type="journal article" date="2021" name="BMC Genomics">
        <title>Chromosome-level genome assembly and manually-curated proteome of model necrotroph Parastagonospora nodorum Sn15 reveals a genome-wide trove of candidate effector homologs, and redundancy of virulence-related functions within an accessory chromosome.</title>
        <authorList>
            <person name="Bertazzoni S."/>
            <person name="Jones D.A.B."/>
            <person name="Phan H.T."/>
            <person name="Tan K.-C."/>
            <person name="Hane J.K."/>
        </authorList>
    </citation>
    <scope>NUCLEOTIDE SEQUENCE [LARGE SCALE GENOMIC DNA]</scope>
    <source>
        <strain evidence="4">SN15 / ATCC MYA-4574 / FGSC 10173)</strain>
    </source>
</reference>
<proteinExistence type="predicted"/>
<feature type="transmembrane region" description="Helical" evidence="2">
    <location>
        <begin position="169"/>
        <end position="189"/>
    </location>
</feature>
<accession>A0A7U2I836</accession>
<protein>
    <recommendedName>
        <fullName evidence="5">Transmembrane protein</fullName>
    </recommendedName>
</protein>
<keyword evidence="2" id="KW-0812">Transmembrane</keyword>
<evidence type="ECO:0000313" key="3">
    <source>
        <dbReference type="EMBL" id="QRD03588.1"/>
    </source>
</evidence>
<dbReference type="Proteomes" id="UP000663193">
    <property type="component" value="Chromosome 15"/>
</dbReference>
<evidence type="ECO:0000256" key="2">
    <source>
        <dbReference type="SAM" id="Phobius"/>
    </source>
</evidence>
<feature type="region of interest" description="Disordered" evidence="1">
    <location>
        <begin position="1"/>
        <end position="21"/>
    </location>
</feature>
<dbReference type="AlphaFoldDB" id="A0A7U2I836"/>
<gene>
    <name evidence="3" type="ORF">JI435_419910</name>
</gene>
<name>A0A7U2I836_PHANO</name>
<evidence type="ECO:0000313" key="4">
    <source>
        <dbReference type="Proteomes" id="UP000663193"/>
    </source>
</evidence>
<dbReference type="EMBL" id="CP069037">
    <property type="protein sequence ID" value="QRD03588.1"/>
    <property type="molecule type" value="Genomic_DNA"/>
</dbReference>